<dbReference type="AlphaFoldDB" id="A0A1C0YIZ3"/>
<evidence type="ECO:0000256" key="1">
    <source>
        <dbReference type="SAM" id="Coils"/>
    </source>
</evidence>
<comment type="caution">
    <text evidence="2">The sequence shown here is derived from an EMBL/GenBank/DDBJ whole genome shotgun (WGS) entry which is preliminary data.</text>
</comment>
<gene>
    <name evidence="2" type="ORF">A6M13_11535</name>
</gene>
<dbReference type="OrthoDB" id="2677976at2"/>
<dbReference type="RefSeq" id="WP_066543898.1">
    <property type="nucleotide sequence ID" value="NZ_MASJ01000005.1"/>
</dbReference>
<keyword evidence="1" id="KW-0175">Coiled coil</keyword>
<name>A0A1C0YIZ3_9BACL</name>
<dbReference type="Proteomes" id="UP000093199">
    <property type="component" value="Unassembled WGS sequence"/>
</dbReference>
<accession>A0A1C0YIZ3</accession>
<keyword evidence="3" id="KW-1185">Reference proteome</keyword>
<protein>
    <recommendedName>
        <fullName evidence="4">Polyhydroxyalkanoic acid inclusion protein PhaP</fullName>
    </recommendedName>
</protein>
<dbReference type="InterPro" id="IPR011728">
    <property type="entry name" value="PhaP_Bmeg"/>
</dbReference>
<evidence type="ECO:0000313" key="2">
    <source>
        <dbReference type="EMBL" id="OCS87101.1"/>
    </source>
</evidence>
<dbReference type="Pfam" id="PF09602">
    <property type="entry name" value="PhaP_Bmeg"/>
    <property type="match status" value="1"/>
</dbReference>
<organism evidence="2 3">
    <name type="scientific">Caryophanon tenue</name>
    <dbReference type="NCBI Taxonomy" id="33978"/>
    <lineage>
        <taxon>Bacteria</taxon>
        <taxon>Bacillati</taxon>
        <taxon>Bacillota</taxon>
        <taxon>Bacilli</taxon>
        <taxon>Bacillales</taxon>
        <taxon>Caryophanaceae</taxon>
        <taxon>Caryophanon</taxon>
    </lineage>
</organism>
<dbReference type="STRING" id="33978.A6M13_11535"/>
<sequence length="163" mass="18815">MTNEFVAKSVDVLWDSWLTNFKTLQQVQAEAEKKTLEAFNVQQQLVEKSVAAFSAVEAQSKQFTEQLQQTVKVSTAQLPQQEPLVKWFEAMEQITTQAQQFTWKPNEVLVSTLTETQKQWEETVKTAFSQQQEKRTEVLTKIEELAEQLKESQKQLLSQAGFK</sequence>
<evidence type="ECO:0008006" key="4">
    <source>
        <dbReference type="Google" id="ProtNLM"/>
    </source>
</evidence>
<feature type="coiled-coil region" evidence="1">
    <location>
        <begin position="128"/>
        <end position="159"/>
    </location>
</feature>
<proteinExistence type="predicted"/>
<evidence type="ECO:0000313" key="3">
    <source>
        <dbReference type="Proteomes" id="UP000093199"/>
    </source>
</evidence>
<dbReference type="EMBL" id="MASJ01000005">
    <property type="protein sequence ID" value="OCS87101.1"/>
    <property type="molecule type" value="Genomic_DNA"/>
</dbReference>
<reference evidence="2 3" key="1">
    <citation type="submission" date="2016-07" db="EMBL/GenBank/DDBJ databases">
        <title>Caryophanon tenue genome sequencing.</title>
        <authorList>
            <person name="Verma A."/>
            <person name="Pal Y."/>
            <person name="Krishnamurthi S."/>
        </authorList>
    </citation>
    <scope>NUCLEOTIDE SEQUENCE [LARGE SCALE GENOMIC DNA]</scope>
    <source>
        <strain evidence="2 3">DSM 14152</strain>
    </source>
</reference>